<comment type="similarity">
    <text evidence="1 10">Belongs to the GHMP kinase family. IspE subfamily.</text>
</comment>
<accession>A0A370X1S3</accession>
<keyword evidence="5 10" id="KW-0547">Nucleotide-binding</keyword>
<evidence type="ECO:0000256" key="8">
    <source>
        <dbReference type="ARBA" id="ARBA00023229"/>
    </source>
</evidence>
<dbReference type="InterPro" id="IPR020568">
    <property type="entry name" value="Ribosomal_Su5_D2-typ_SF"/>
</dbReference>
<evidence type="ECO:0000256" key="4">
    <source>
        <dbReference type="ARBA" id="ARBA00022679"/>
    </source>
</evidence>
<dbReference type="InterPro" id="IPR016181">
    <property type="entry name" value="Acyl_CoA_acyltransferase"/>
</dbReference>
<dbReference type="PANTHER" id="PTHR43527">
    <property type="entry name" value="4-DIPHOSPHOCYTIDYL-2-C-METHYL-D-ERYTHRITOL KINASE, CHLOROPLASTIC"/>
    <property type="match status" value="1"/>
</dbReference>
<dbReference type="Pfam" id="PF08544">
    <property type="entry name" value="GHMP_kinases_C"/>
    <property type="match status" value="1"/>
</dbReference>
<dbReference type="AlphaFoldDB" id="A0A370X1S3"/>
<evidence type="ECO:0000256" key="5">
    <source>
        <dbReference type="ARBA" id="ARBA00022741"/>
    </source>
</evidence>
<dbReference type="SUPFAM" id="SSF55060">
    <property type="entry name" value="GHMP Kinase, C-terminal domain"/>
    <property type="match status" value="1"/>
</dbReference>
<reference evidence="12 13" key="1">
    <citation type="submission" date="2018-07" db="EMBL/GenBank/DDBJ databases">
        <title>Dyella monticola sp. nov. and Dyella psychrodurans sp. nov. isolated from monsoon evergreen broad-leaved forest soil of Dinghu Mountain, China.</title>
        <authorList>
            <person name="Gao Z."/>
            <person name="Qiu L."/>
        </authorList>
    </citation>
    <scope>NUCLEOTIDE SEQUENCE [LARGE SCALE GENOMIC DNA]</scope>
    <source>
        <strain evidence="12 13">4MSK11</strain>
    </source>
</reference>
<dbReference type="EMBL" id="QRBF01000005">
    <property type="protein sequence ID" value="RDS82364.1"/>
    <property type="molecule type" value="Genomic_DNA"/>
</dbReference>
<dbReference type="SUPFAM" id="SSF54211">
    <property type="entry name" value="Ribosomal protein S5 domain 2-like"/>
    <property type="match status" value="1"/>
</dbReference>
<dbReference type="InterPro" id="IPR000182">
    <property type="entry name" value="GNAT_dom"/>
</dbReference>
<evidence type="ECO:0000256" key="7">
    <source>
        <dbReference type="ARBA" id="ARBA00022840"/>
    </source>
</evidence>
<organism evidence="12 13">
    <name type="scientific">Dyella psychrodurans</name>
    <dbReference type="NCBI Taxonomy" id="1927960"/>
    <lineage>
        <taxon>Bacteria</taxon>
        <taxon>Pseudomonadati</taxon>
        <taxon>Pseudomonadota</taxon>
        <taxon>Gammaproteobacteria</taxon>
        <taxon>Lysobacterales</taxon>
        <taxon>Rhodanobacteraceae</taxon>
        <taxon>Dyella</taxon>
    </lineage>
</organism>
<dbReference type="RefSeq" id="WP_115478538.1">
    <property type="nucleotide sequence ID" value="NZ_QRBF01000005.1"/>
</dbReference>
<dbReference type="Proteomes" id="UP000255334">
    <property type="component" value="Unassembled WGS sequence"/>
</dbReference>
<dbReference type="NCBIfam" id="TIGR00154">
    <property type="entry name" value="ispE"/>
    <property type="match status" value="1"/>
</dbReference>
<dbReference type="InterPro" id="IPR013750">
    <property type="entry name" value="GHMP_kinase_C_dom"/>
</dbReference>
<keyword evidence="13" id="KW-1185">Reference proteome</keyword>
<keyword evidence="6 10" id="KW-0418">Kinase</keyword>
<dbReference type="InterPro" id="IPR014721">
    <property type="entry name" value="Ribsml_uS5_D2-typ_fold_subgr"/>
</dbReference>
<feature type="domain" description="N-acetyltransferase" evidence="11">
    <location>
        <begin position="3"/>
        <end position="154"/>
    </location>
</feature>
<evidence type="ECO:0000256" key="10">
    <source>
        <dbReference type="HAMAP-Rule" id="MF_00061"/>
    </source>
</evidence>
<keyword evidence="7 10" id="KW-0067">ATP-binding</keyword>
<dbReference type="GO" id="GO:0050515">
    <property type="term" value="F:4-(cytidine 5'-diphospho)-2-C-methyl-D-erythritol kinase activity"/>
    <property type="evidence" value="ECO:0007669"/>
    <property type="project" value="UniProtKB-UniRule"/>
</dbReference>
<keyword evidence="4 10" id="KW-0808">Transferase</keyword>
<dbReference type="InterPro" id="IPR006204">
    <property type="entry name" value="GHMP_kinase_N_dom"/>
</dbReference>
<evidence type="ECO:0000313" key="13">
    <source>
        <dbReference type="Proteomes" id="UP000255334"/>
    </source>
</evidence>
<dbReference type="InterPro" id="IPR036554">
    <property type="entry name" value="GHMP_kinase_C_sf"/>
</dbReference>
<dbReference type="Gene3D" id="3.30.70.890">
    <property type="entry name" value="GHMP kinase, C-terminal domain"/>
    <property type="match status" value="1"/>
</dbReference>
<dbReference type="GO" id="GO:0019288">
    <property type="term" value="P:isopentenyl diphosphate biosynthetic process, methylerythritol 4-phosphate pathway"/>
    <property type="evidence" value="ECO:0007669"/>
    <property type="project" value="UniProtKB-UniRule"/>
</dbReference>
<comment type="pathway">
    <text evidence="10">Isoprenoid biosynthesis; isopentenyl diphosphate biosynthesis via DXP pathway; isopentenyl diphosphate from 1-deoxy-D-xylulose 5-phosphate: step 3/6.</text>
</comment>
<gene>
    <name evidence="10" type="primary">ispE</name>
    <name evidence="12" type="ORF">DWU99_13180</name>
</gene>
<sequence length="461" mass="50299">MTFRIERAATTHIDPICAIERAAVQMFRGHAAWPFYASMSIPPELLEEAIRRGLVWVALDDERDEPVGFVWLDTEQGGDVVGIAEIDVLPAYSRRGIGAALLESACEWARAAGYRRVDLGTLADVPWNAPFYARHGFTIVDKHDPAFAYARDRDRENGFPDALRVFMSRPLSSPAASEWSVWPAPAKLSLFLRIIGQHAEGHDDVQTVFRMLDWGDEIRLRVREDGVIRLLGTVADVSAEQNLMVRAAASLRAHAGIHAGVDIDIDKRIPIGMGLGGGASDAATVLVALNHLWKCRASVDELVTLGRTLRADVPVFVLGRSAWVSGVGEHFKPISLPRRWYVLVDPHERVSTGDLFQATELTRNAPPATISSFASGETLENAFEPLVRARHPRVAAALDWLGSCGHARLSGGGGCVFLETATVEQAEDIVGRCPASFTAWVAEGVSRSPLQRALSRHGAVD</sequence>
<dbReference type="HAMAP" id="MF_00061">
    <property type="entry name" value="IspE"/>
    <property type="match status" value="1"/>
</dbReference>
<dbReference type="InterPro" id="IPR004424">
    <property type="entry name" value="IspE"/>
</dbReference>
<evidence type="ECO:0000313" key="12">
    <source>
        <dbReference type="EMBL" id="RDS82364.1"/>
    </source>
</evidence>
<dbReference type="OrthoDB" id="9809438at2"/>
<comment type="caution">
    <text evidence="12">The sequence shown here is derived from an EMBL/GenBank/DDBJ whole genome shotgun (WGS) entry which is preliminary data.</text>
</comment>
<dbReference type="GO" id="GO:0016114">
    <property type="term" value="P:terpenoid biosynthetic process"/>
    <property type="evidence" value="ECO:0007669"/>
    <property type="project" value="UniProtKB-UniRule"/>
</dbReference>
<protein>
    <recommendedName>
        <fullName evidence="3 10">4-diphosphocytidyl-2-C-methyl-D-erythritol kinase</fullName>
        <shortName evidence="10">CMK</shortName>
        <ecNumber evidence="2 10">2.7.1.148</ecNumber>
    </recommendedName>
    <alternativeName>
        <fullName evidence="9 10">4-(cytidine-5'-diphospho)-2-C-methyl-D-erythritol kinase</fullName>
    </alternativeName>
</protein>
<dbReference type="UniPathway" id="UPA00056">
    <property type="reaction ID" value="UER00094"/>
</dbReference>
<keyword evidence="8 10" id="KW-0414">Isoprene biosynthesis</keyword>
<evidence type="ECO:0000256" key="6">
    <source>
        <dbReference type="ARBA" id="ARBA00022777"/>
    </source>
</evidence>
<comment type="caution">
    <text evidence="10">Lacks conserved residue(s) required for the propagation of feature annotation.</text>
</comment>
<dbReference type="EC" id="2.7.1.148" evidence="2 10"/>
<dbReference type="Pfam" id="PF00583">
    <property type="entry name" value="Acetyltransf_1"/>
    <property type="match status" value="1"/>
</dbReference>
<dbReference type="GO" id="GO:0016747">
    <property type="term" value="F:acyltransferase activity, transferring groups other than amino-acyl groups"/>
    <property type="evidence" value="ECO:0007669"/>
    <property type="project" value="InterPro"/>
</dbReference>
<evidence type="ECO:0000259" key="11">
    <source>
        <dbReference type="PROSITE" id="PS51186"/>
    </source>
</evidence>
<feature type="active site" evidence="10">
    <location>
        <position position="312"/>
    </location>
</feature>
<dbReference type="Gene3D" id="3.30.230.10">
    <property type="match status" value="1"/>
</dbReference>
<comment type="catalytic activity">
    <reaction evidence="10">
        <text>4-CDP-2-C-methyl-D-erythritol + ATP = 4-CDP-2-C-methyl-D-erythritol 2-phosphate + ADP + H(+)</text>
        <dbReference type="Rhea" id="RHEA:18437"/>
        <dbReference type="ChEBI" id="CHEBI:15378"/>
        <dbReference type="ChEBI" id="CHEBI:30616"/>
        <dbReference type="ChEBI" id="CHEBI:57823"/>
        <dbReference type="ChEBI" id="CHEBI:57919"/>
        <dbReference type="ChEBI" id="CHEBI:456216"/>
        <dbReference type="EC" id="2.7.1.148"/>
    </reaction>
</comment>
<evidence type="ECO:0000256" key="1">
    <source>
        <dbReference type="ARBA" id="ARBA00009684"/>
    </source>
</evidence>
<comment type="function">
    <text evidence="10">Catalyzes the phosphorylation of the position 2 hydroxy group of 4-diphosphocytidyl-2C-methyl-D-erythritol.</text>
</comment>
<dbReference type="PROSITE" id="PS51186">
    <property type="entry name" value="GNAT"/>
    <property type="match status" value="1"/>
</dbReference>
<name>A0A370X1S3_9GAMM</name>
<dbReference type="SUPFAM" id="SSF55729">
    <property type="entry name" value="Acyl-CoA N-acyltransferases (Nat)"/>
    <property type="match status" value="1"/>
</dbReference>
<evidence type="ECO:0000256" key="9">
    <source>
        <dbReference type="ARBA" id="ARBA00032554"/>
    </source>
</evidence>
<proteinExistence type="inferred from homology"/>
<dbReference type="PANTHER" id="PTHR43527:SF2">
    <property type="entry name" value="4-DIPHOSPHOCYTIDYL-2-C-METHYL-D-ERYTHRITOL KINASE, CHLOROPLASTIC"/>
    <property type="match status" value="1"/>
</dbReference>
<dbReference type="CDD" id="cd04301">
    <property type="entry name" value="NAT_SF"/>
    <property type="match status" value="1"/>
</dbReference>
<dbReference type="Gene3D" id="3.40.630.30">
    <property type="match status" value="1"/>
</dbReference>
<dbReference type="Pfam" id="PF00288">
    <property type="entry name" value="GHMP_kinases_N"/>
    <property type="match status" value="1"/>
</dbReference>
<evidence type="ECO:0000256" key="2">
    <source>
        <dbReference type="ARBA" id="ARBA00012052"/>
    </source>
</evidence>
<dbReference type="GO" id="GO:0005524">
    <property type="term" value="F:ATP binding"/>
    <property type="evidence" value="ECO:0007669"/>
    <property type="project" value="UniProtKB-UniRule"/>
</dbReference>
<evidence type="ECO:0000256" key="3">
    <source>
        <dbReference type="ARBA" id="ARBA00017473"/>
    </source>
</evidence>
<feature type="active site" evidence="10">
    <location>
        <position position="187"/>
    </location>
</feature>